<dbReference type="SUPFAM" id="SSF144091">
    <property type="entry name" value="Rhomboid-like"/>
    <property type="match status" value="1"/>
</dbReference>
<dbReference type="InterPro" id="IPR035952">
    <property type="entry name" value="Rhomboid-like_sf"/>
</dbReference>
<feature type="domain" description="Peptidase S54 rhomboid" evidence="7">
    <location>
        <begin position="49"/>
        <end position="181"/>
    </location>
</feature>
<keyword evidence="8" id="KW-0645">Protease</keyword>
<dbReference type="RefSeq" id="WP_253448518.1">
    <property type="nucleotide sequence ID" value="NZ_JALJYF010000002.1"/>
</dbReference>
<feature type="transmembrane region" description="Helical" evidence="6">
    <location>
        <begin position="137"/>
        <end position="155"/>
    </location>
</feature>
<evidence type="ECO:0000256" key="3">
    <source>
        <dbReference type="ARBA" id="ARBA00022989"/>
    </source>
</evidence>
<dbReference type="EMBL" id="JALJYF010000002">
    <property type="protein sequence ID" value="MCP1727767.1"/>
    <property type="molecule type" value="Genomic_DNA"/>
</dbReference>
<dbReference type="GO" id="GO:0008233">
    <property type="term" value="F:peptidase activity"/>
    <property type="evidence" value="ECO:0007669"/>
    <property type="project" value="UniProtKB-KW"/>
</dbReference>
<keyword evidence="8" id="KW-0378">Hydrolase</keyword>
<keyword evidence="3 6" id="KW-1133">Transmembrane helix</keyword>
<proteinExistence type="predicted"/>
<reference evidence="8 9" key="1">
    <citation type="submission" date="2022-03" db="EMBL/GenBank/DDBJ databases">
        <title>Genomic Encyclopedia of Type Strains, Phase III (KMG-III): the genomes of soil and plant-associated and newly described type strains.</title>
        <authorList>
            <person name="Whitman W."/>
        </authorList>
    </citation>
    <scope>NUCLEOTIDE SEQUENCE [LARGE SCALE GENOMIC DNA]</scope>
    <source>
        <strain evidence="8 9">BSker1</strain>
    </source>
</reference>
<feature type="compositionally biased region" description="Basic and acidic residues" evidence="5">
    <location>
        <begin position="208"/>
        <end position="222"/>
    </location>
</feature>
<feature type="transmembrane region" description="Helical" evidence="6">
    <location>
        <begin position="88"/>
        <end position="105"/>
    </location>
</feature>
<evidence type="ECO:0000256" key="4">
    <source>
        <dbReference type="ARBA" id="ARBA00023136"/>
    </source>
</evidence>
<accession>A0ABT1G9P3</accession>
<organism evidence="8 9">
    <name type="scientific">Natronospira proteinivora</name>
    <dbReference type="NCBI Taxonomy" id="1807133"/>
    <lineage>
        <taxon>Bacteria</taxon>
        <taxon>Pseudomonadati</taxon>
        <taxon>Pseudomonadota</taxon>
        <taxon>Gammaproteobacteria</taxon>
        <taxon>Natronospirales</taxon>
        <taxon>Natronospiraceae</taxon>
        <taxon>Natronospira</taxon>
    </lineage>
</organism>
<evidence type="ECO:0000313" key="9">
    <source>
        <dbReference type="Proteomes" id="UP001523550"/>
    </source>
</evidence>
<dbReference type="Proteomes" id="UP001523550">
    <property type="component" value="Unassembled WGS sequence"/>
</dbReference>
<dbReference type="Gene3D" id="1.20.1540.10">
    <property type="entry name" value="Rhomboid-like"/>
    <property type="match status" value="1"/>
</dbReference>
<evidence type="ECO:0000259" key="7">
    <source>
        <dbReference type="Pfam" id="PF01694"/>
    </source>
</evidence>
<evidence type="ECO:0000256" key="6">
    <source>
        <dbReference type="SAM" id="Phobius"/>
    </source>
</evidence>
<feature type="transmembrane region" description="Helical" evidence="6">
    <location>
        <begin position="12"/>
        <end position="31"/>
    </location>
</feature>
<keyword evidence="9" id="KW-1185">Reference proteome</keyword>
<comment type="subcellular location">
    <subcellularLocation>
        <location evidence="1">Membrane</location>
        <topology evidence="1">Multi-pass membrane protein</topology>
    </subcellularLocation>
</comment>
<keyword evidence="4 6" id="KW-0472">Membrane</keyword>
<dbReference type="Pfam" id="PF01694">
    <property type="entry name" value="Rhomboid"/>
    <property type="match status" value="1"/>
</dbReference>
<feature type="transmembrane region" description="Helical" evidence="6">
    <location>
        <begin position="111"/>
        <end position="130"/>
    </location>
</feature>
<evidence type="ECO:0000313" key="8">
    <source>
        <dbReference type="EMBL" id="MCP1727767.1"/>
    </source>
</evidence>
<dbReference type="GO" id="GO:0006508">
    <property type="term" value="P:proteolysis"/>
    <property type="evidence" value="ECO:0007669"/>
    <property type="project" value="UniProtKB-KW"/>
</dbReference>
<dbReference type="InterPro" id="IPR022764">
    <property type="entry name" value="Peptidase_S54_rhomboid_dom"/>
</dbReference>
<evidence type="ECO:0000256" key="5">
    <source>
        <dbReference type="SAM" id="MobiDB-lite"/>
    </source>
</evidence>
<sequence length="222" mass="25050">MDDVWRLKRTAWLMGGFVVLLWLVQLINVLSPLELRGFGLRPRDAFGLTGIVFAPLLHGSWSHLFSNTLPLFILGTAMLFGTPKAARLALPFIWLASGVLVWIFARDAVHVGASGLTYGMLFFVFVIGVLRRDRRSIALALLVFFLYGGMIWGVLPQGPGVSFESHLFGALCGILAAIFLRHHDPLPPRKRYAWEYEEEEDEAFPGEVDTRYQDDGIRDERF</sequence>
<gene>
    <name evidence="8" type="ORF">J2T60_001767</name>
</gene>
<keyword evidence="2 6" id="KW-0812">Transmembrane</keyword>
<comment type="caution">
    <text evidence="8">The sequence shown here is derived from an EMBL/GenBank/DDBJ whole genome shotgun (WGS) entry which is preliminary data.</text>
</comment>
<feature type="region of interest" description="Disordered" evidence="5">
    <location>
        <begin position="198"/>
        <end position="222"/>
    </location>
</feature>
<feature type="transmembrane region" description="Helical" evidence="6">
    <location>
        <begin position="161"/>
        <end position="180"/>
    </location>
</feature>
<evidence type="ECO:0000256" key="1">
    <source>
        <dbReference type="ARBA" id="ARBA00004141"/>
    </source>
</evidence>
<name>A0ABT1G9P3_9GAMM</name>
<evidence type="ECO:0000256" key="2">
    <source>
        <dbReference type="ARBA" id="ARBA00022692"/>
    </source>
</evidence>
<protein>
    <submittedName>
        <fullName evidence="8">Membrane associated rhomboid family serine protease</fullName>
    </submittedName>
</protein>
<dbReference type="PANTHER" id="PTHR43066">
    <property type="entry name" value="RHOMBOID-RELATED PROTEIN"/>
    <property type="match status" value="1"/>
</dbReference>